<sequence>MPNIPNNINGVIVEFSPAVNKSVDQKIVDALKKVVKPNLAQGHILTKIYISSANDQHQFPSRHVQGNGKAVDISRINNMKMSLFYPSNSAVKAIVDAMQSEFEQYTHRRENFGPSFKKKLGNNHPVPGHSDHIHFSVN</sequence>
<accession>A0A3B0W7T7</accession>
<protein>
    <submittedName>
        <fullName evidence="1">Uncharacterized protein</fullName>
    </submittedName>
</protein>
<organism evidence="1">
    <name type="scientific">hydrothermal vent metagenome</name>
    <dbReference type="NCBI Taxonomy" id="652676"/>
    <lineage>
        <taxon>unclassified sequences</taxon>
        <taxon>metagenomes</taxon>
        <taxon>ecological metagenomes</taxon>
    </lineage>
</organism>
<dbReference type="EMBL" id="UOFB01000186">
    <property type="protein sequence ID" value="VAW47272.1"/>
    <property type="molecule type" value="Genomic_DNA"/>
</dbReference>
<name>A0A3B0W7T7_9ZZZZ</name>
<reference evidence="1" key="1">
    <citation type="submission" date="2018-06" db="EMBL/GenBank/DDBJ databases">
        <authorList>
            <person name="Zhirakovskaya E."/>
        </authorList>
    </citation>
    <scope>NUCLEOTIDE SEQUENCE</scope>
</reference>
<dbReference type="AlphaFoldDB" id="A0A3B0W7T7"/>
<proteinExistence type="predicted"/>
<gene>
    <name evidence="1" type="ORF">MNBD_GAMMA04-924</name>
</gene>
<evidence type="ECO:0000313" key="1">
    <source>
        <dbReference type="EMBL" id="VAW47272.1"/>
    </source>
</evidence>